<evidence type="ECO:0000256" key="9">
    <source>
        <dbReference type="ARBA" id="ARBA00023316"/>
    </source>
</evidence>
<feature type="transmembrane region" description="Helical" evidence="10">
    <location>
        <begin position="611"/>
        <end position="630"/>
    </location>
</feature>
<dbReference type="EMBL" id="OVEO01000015">
    <property type="protein sequence ID" value="SPR00689.1"/>
    <property type="molecule type" value="Genomic_DNA"/>
</dbReference>
<keyword evidence="5" id="KW-0808">Transferase</keyword>
<evidence type="ECO:0000256" key="3">
    <source>
        <dbReference type="ARBA" id="ARBA00022475"/>
    </source>
</evidence>
<dbReference type="SUPFAM" id="SSF53448">
    <property type="entry name" value="Nucleotide-diphospho-sugar transferases"/>
    <property type="match status" value="1"/>
</dbReference>
<geneLocation type="mitochondrion" evidence="11"/>
<protein>
    <recommendedName>
        <fullName evidence="2">chitin synthase</fullName>
        <ecNumber evidence="2">2.4.1.16</ecNumber>
    </recommendedName>
</protein>
<evidence type="ECO:0000256" key="6">
    <source>
        <dbReference type="ARBA" id="ARBA00022692"/>
    </source>
</evidence>
<feature type="transmembrane region" description="Helical" evidence="10">
    <location>
        <begin position="510"/>
        <end position="530"/>
    </location>
</feature>
<feature type="transmembrane region" description="Helical" evidence="10">
    <location>
        <begin position="437"/>
        <end position="455"/>
    </location>
</feature>
<keyword evidence="11" id="KW-0496">Mitochondrion</keyword>
<keyword evidence="8 10" id="KW-0472">Membrane</keyword>
<keyword evidence="9" id="KW-0961">Cell wall biogenesis/degradation</keyword>
<gene>
    <name evidence="11" type="ORF">PLBR_LOCUS7904</name>
</gene>
<dbReference type="PANTHER" id="PTHR22914">
    <property type="entry name" value="CHITIN SYNTHASE"/>
    <property type="match status" value="1"/>
</dbReference>
<dbReference type="GO" id="GO:0071555">
    <property type="term" value="P:cell wall organization"/>
    <property type="evidence" value="ECO:0007669"/>
    <property type="project" value="UniProtKB-KW"/>
</dbReference>
<evidence type="ECO:0000256" key="4">
    <source>
        <dbReference type="ARBA" id="ARBA00022676"/>
    </source>
</evidence>
<feature type="transmembrane region" description="Helical" evidence="10">
    <location>
        <begin position="636"/>
        <end position="661"/>
    </location>
</feature>
<dbReference type="InterPro" id="IPR029044">
    <property type="entry name" value="Nucleotide-diphossugar_trans"/>
</dbReference>
<dbReference type="Gene3D" id="3.90.550.10">
    <property type="entry name" value="Spore Coat Polysaccharide Biosynthesis Protein SpsA, Chain A"/>
    <property type="match status" value="1"/>
</dbReference>
<accession>A0A3P3YKN9</accession>
<dbReference type="Proteomes" id="UP000290189">
    <property type="component" value="Unassembled WGS sequence"/>
</dbReference>
<organism evidence="11 12">
    <name type="scientific">Plasmodiophora brassicae</name>
    <name type="common">Clubroot disease agent</name>
    <dbReference type="NCBI Taxonomy" id="37360"/>
    <lineage>
        <taxon>Eukaryota</taxon>
        <taxon>Sar</taxon>
        <taxon>Rhizaria</taxon>
        <taxon>Endomyxa</taxon>
        <taxon>Phytomyxea</taxon>
        <taxon>Plasmodiophorida</taxon>
        <taxon>Plasmodiophoridae</taxon>
        <taxon>Plasmodiophora</taxon>
    </lineage>
</organism>
<evidence type="ECO:0000256" key="1">
    <source>
        <dbReference type="ARBA" id="ARBA00004651"/>
    </source>
</evidence>
<evidence type="ECO:0000313" key="12">
    <source>
        <dbReference type="Proteomes" id="UP000290189"/>
    </source>
</evidence>
<keyword evidence="3" id="KW-1003">Cell membrane</keyword>
<feature type="transmembrane region" description="Helical" evidence="10">
    <location>
        <begin position="406"/>
        <end position="430"/>
    </location>
</feature>
<comment type="subcellular location">
    <subcellularLocation>
        <location evidence="1">Cell membrane</location>
        <topology evidence="1">Multi-pass membrane protein</topology>
    </subcellularLocation>
</comment>
<dbReference type="InterPro" id="IPR004835">
    <property type="entry name" value="Chitin_synth"/>
</dbReference>
<evidence type="ECO:0000256" key="10">
    <source>
        <dbReference type="SAM" id="Phobius"/>
    </source>
</evidence>
<dbReference type="GO" id="GO:0004100">
    <property type="term" value="F:chitin synthase activity"/>
    <property type="evidence" value="ECO:0007669"/>
    <property type="project" value="UniProtKB-EC"/>
</dbReference>
<proteinExistence type="predicted"/>
<keyword evidence="7 10" id="KW-1133">Transmembrane helix</keyword>
<evidence type="ECO:0000256" key="7">
    <source>
        <dbReference type="ARBA" id="ARBA00022989"/>
    </source>
</evidence>
<feature type="transmembrane region" description="Helical" evidence="10">
    <location>
        <begin position="536"/>
        <end position="556"/>
    </location>
</feature>
<name>A0A3P3YKN9_PLABS</name>
<dbReference type="GO" id="GO:0006031">
    <property type="term" value="P:chitin biosynthetic process"/>
    <property type="evidence" value="ECO:0007669"/>
    <property type="project" value="TreeGrafter"/>
</dbReference>
<evidence type="ECO:0000256" key="2">
    <source>
        <dbReference type="ARBA" id="ARBA00012543"/>
    </source>
</evidence>
<dbReference type="PANTHER" id="PTHR22914:SF9">
    <property type="entry name" value="CHITIN SYNTHASE 1"/>
    <property type="match status" value="1"/>
</dbReference>
<keyword evidence="6 10" id="KW-0812">Transmembrane</keyword>
<evidence type="ECO:0000313" key="11">
    <source>
        <dbReference type="EMBL" id="SPR00689.1"/>
    </source>
</evidence>
<dbReference type="AlphaFoldDB" id="A0A3P3YKN9"/>
<reference evidence="11 12" key="1">
    <citation type="submission" date="2018-03" db="EMBL/GenBank/DDBJ databases">
        <authorList>
            <person name="Fogelqvist J."/>
        </authorList>
    </citation>
    <scope>NUCLEOTIDE SEQUENCE [LARGE SCALE GENOMIC DNA]</scope>
</reference>
<dbReference type="GO" id="GO:0005886">
    <property type="term" value="C:plasma membrane"/>
    <property type="evidence" value="ECO:0007669"/>
    <property type="project" value="UniProtKB-SubCell"/>
</dbReference>
<evidence type="ECO:0000256" key="5">
    <source>
        <dbReference type="ARBA" id="ARBA00022679"/>
    </source>
</evidence>
<sequence length="684" mass="77175">MVVGIADGRAGSAHSTMTMVIDPLAVRYVPVPGRPFDPVKPSETCTRYTPVCGPAESFNGSYLLNSTLKRRTIDTMVAVTMYNEEPKDLERTLKGLCRNLDAFVGQLGEHAWRRFQVVIVSDGRRQCHPKTLEYLQLLGAFNQAVMDDALEASTDITMHLFETTAILSDSLTAYHNPLQIVFVLKEDNGGKLDSHRWFFNALAAQVRPTYTFLVDVGTKPDPTAVWKLYEEMESDERIGGCCGAIGTIGSVHVNPFVAAQHFEYIVSTVLDKAMESVFGFISVLPGAFSAYRYSAIEGKPLATYFKLLESDLGDLGPFQGNLYLAEDRILCFEVLAKKDCAWKLSYVKGATASTDVPDRLTSLIKQRRRWLNGSLFATVGVLHNLPKFLHESSHNLFRKVAICLLFAFYAGSTALSWFLMANFYLMFVFASDQVSDLFTALGTMFWLLTIVQLVIGLGNKPDQMEYMYFLCTIGYGVFFFVTLGMSIQYLVGQSHAVYLSQQQYNLESKVAAVITVSVYLVGAFLHGELFPVVCSMIQYFFMLPTFLIAFPIYSFCNIHDISWGTKGLETAQERVVRATNRAEREAAERKMEQRHQHVQQTNTRFRTFRSYLVIAWVGSNVAFIGLVSTFGLNTTMYFTVTFYVFGFFNVFRFVFSLIYIVKYRLVQCCRRRRLPAHDAARLSA</sequence>
<dbReference type="Pfam" id="PF01644">
    <property type="entry name" value="Chitin_synth_1"/>
    <property type="match status" value="1"/>
</dbReference>
<dbReference type="EC" id="2.4.1.16" evidence="2"/>
<evidence type="ECO:0000256" key="8">
    <source>
        <dbReference type="ARBA" id="ARBA00023136"/>
    </source>
</evidence>
<feature type="transmembrane region" description="Helical" evidence="10">
    <location>
        <begin position="467"/>
        <end position="490"/>
    </location>
</feature>
<keyword evidence="4" id="KW-0328">Glycosyltransferase</keyword>